<reference evidence="1" key="2">
    <citation type="submission" date="2018-03" db="EMBL/GenBank/DDBJ databases">
        <title>The Triticum urartu genome reveals the dynamic nature of wheat genome evolution.</title>
        <authorList>
            <person name="Ling H."/>
            <person name="Ma B."/>
            <person name="Shi X."/>
            <person name="Liu H."/>
            <person name="Dong L."/>
            <person name="Sun H."/>
            <person name="Cao Y."/>
            <person name="Gao Q."/>
            <person name="Zheng S."/>
            <person name="Li Y."/>
            <person name="Yu Y."/>
            <person name="Du H."/>
            <person name="Qi M."/>
            <person name="Li Y."/>
            <person name="Yu H."/>
            <person name="Cui Y."/>
            <person name="Wang N."/>
            <person name="Chen C."/>
            <person name="Wu H."/>
            <person name="Zhao Y."/>
            <person name="Zhang J."/>
            <person name="Li Y."/>
            <person name="Zhou W."/>
            <person name="Zhang B."/>
            <person name="Hu W."/>
            <person name="Eijk M."/>
            <person name="Tang J."/>
            <person name="Witsenboer H."/>
            <person name="Zhao S."/>
            <person name="Li Z."/>
            <person name="Zhang A."/>
            <person name="Wang D."/>
            <person name="Liang C."/>
        </authorList>
    </citation>
    <scope>NUCLEOTIDE SEQUENCE [LARGE SCALE GENOMIC DNA]</scope>
    <source>
        <strain evidence="1">cv. G1812</strain>
    </source>
</reference>
<name>A0A8R7UB94_TRIUA</name>
<accession>A0A8R7UB94</accession>
<reference evidence="2" key="1">
    <citation type="journal article" date="2013" name="Nature">
        <title>Draft genome of the wheat A-genome progenitor Triticum urartu.</title>
        <authorList>
            <person name="Ling H.Q."/>
            <person name="Zhao S."/>
            <person name="Liu D."/>
            <person name="Wang J."/>
            <person name="Sun H."/>
            <person name="Zhang C."/>
            <person name="Fan H."/>
            <person name="Li D."/>
            <person name="Dong L."/>
            <person name="Tao Y."/>
            <person name="Gao C."/>
            <person name="Wu H."/>
            <person name="Li Y."/>
            <person name="Cui Y."/>
            <person name="Guo X."/>
            <person name="Zheng S."/>
            <person name="Wang B."/>
            <person name="Yu K."/>
            <person name="Liang Q."/>
            <person name="Yang W."/>
            <person name="Lou X."/>
            <person name="Chen J."/>
            <person name="Feng M."/>
            <person name="Jian J."/>
            <person name="Zhang X."/>
            <person name="Luo G."/>
            <person name="Jiang Y."/>
            <person name="Liu J."/>
            <person name="Wang Z."/>
            <person name="Sha Y."/>
            <person name="Zhang B."/>
            <person name="Wu H."/>
            <person name="Tang D."/>
            <person name="Shen Q."/>
            <person name="Xue P."/>
            <person name="Zou S."/>
            <person name="Wang X."/>
            <person name="Liu X."/>
            <person name="Wang F."/>
            <person name="Yang Y."/>
            <person name="An X."/>
            <person name="Dong Z."/>
            <person name="Zhang K."/>
            <person name="Zhang X."/>
            <person name="Luo M.C."/>
            <person name="Dvorak J."/>
            <person name="Tong Y."/>
            <person name="Wang J."/>
            <person name="Yang H."/>
            <person name="Li Z."/>
            <person name="Wang D."/>
            <person name="Zhang A."/>
            <person name="Wang J."/>
        </authorList>
    </citation>
    <scope>NUCLEOTIDE SEQUENCE</scope>
    <source>
        <strain evidence="2">cv. G1812</strain>
    </source>
</reference>
<protein>
    <submittedName>
        <fullName evidence="1">Uncharacterized protein</fullName>
    </submittedName>
</protein>
<organism evidence="1 2">
    <name type="scientific">Triticum urartu</name>
    <name type="common">Red wild einkorn</name>
    <name type="synonym">Crithodium urartu</name>
    <dbReference type="NCBI Taxonomy" id="4572"/>
    <lineage>
        <taxon>Eukaryota</taxon>
        <taxon>Viridiplantae</taxon>
        <taxon>Streptophyta</taxon>
        <taxon>Embryophyta</taxon>
        <taxon>Tracheophyta</taxon>
        <taxon>Spermatophyta</taxon>
        <taxon>Magnoliopsida</taxon>
        <taxon>Liliopsida</taxon>
        <taxon>Poales</taxon>
        <taxon>Poaceae</taxon>
        <taxon>BOP clade</taxon>
        <taxon>Pooideae</taxon>
        <taxon>Triticodae</taxon>
        <taxon>Triticeae</taxon>
        <taxon>Triticinae</taxon>
        <taxon>Triticum</taxon>
    </lineage>
</organism>
<dbReference type="Gramene" id="TuG1812G0400003120.01.T01">
    <property type="protein sequence ID" value="TuG1812G0400003120.01.T01.cds293194"/>
    <property type="gene ID" value="TuG1812G0400003120.01"/>
</dbReference>
<keyword evidence="2" id="KW-1185">Reference proteome</keyword>
<sequence>MNRRGEQDATCRYRIRTPWQPADMGCYLHVNEVVRLDGAAEGLVVHPRSARLVLVAAASSTSVTSSSLASFKFEHCAWCWPQRRGPRE</sequence>
<proteinExistence type="predicted"/>
<dbReference type="Proteomes" id="UP000015106">
    <property type="component" value="Chromosome 4"/>
</dbReference>
<dbReference type="EnsemblPlants" id="TuG1812G0400003120.01.T01">
    <property type="protein sequence ID" value="TuG1812G0400003120.01.T01.cds293194"/>
    <property type="gene ID" value="TuG1812G0400003120.01"/>
</dbReference>
<evidence type="ECO:0000313" key="2">
    <source>
        <dbReference type="Proteomes" id="UP000015106"/>
    </source>
</evidence>
<reference evidence="1" key="3">
    <citation type="submission" date="2022-06" db="UniProtKB">
        <authorList>
            <consortium name="EnsemblPlants"/>
        </authorList>
    </citation>
    <scope>IDENTIFICATION</scope>
</reference>
<dbReference type="AlphaFoldDB" id="A0A8R7UB94"/>
<evidence type="ECO:0000313" key="1">
    <source>
        <dbReference type="EnsemblPlants" id="TuG1812G0400003120.01.T01.cds293194"/>
    </source>
</evidence>